<comment type="caution">
    <text evidence="1">The sequence shown here is derived from an EMBL/GenBank/DDBJ whole genome shotgun (WGS) entry which is preliminary data.</text>
</comment>
<evidence type="ECO:0000313" key="2">
    <source>
        <dbReference type="Proteomes" id="UP001172778"/>
    </source>
</evidence>
<keyword evidence="2" id="KW-1185">Reference proteome</keyword>
<dbReference type="RefSeq" id="WP_284100774.1">
    <property type="nucleotide sequence ID" value="NZ_JARRAF010000010.1"/>
</dbReference>
<gene>
    <name evidence="1" type="ORF">PZA18_10395</name>
</gene>
<protein>
    <submittedName>
        <fullName evidence="1">Uncharacterized protein</fullName>
    </submittedName>
</protein>
<name>A0ABT7DWL9_9NEIS</name>
<reference evidence="1" key="1">
    <citation type="submission" date="2023-03" db="EMBL/GenBank/DDBJ databases">
        <title>Chitinimonas shenzhenensis gen. nov., sp. nov., a novel member of family Burkholderiaceae isolated from activated sludge collected in Shen Zhen, China.</title>
        <authorList>
            <person name="Wang X."/>
        </authorList>
    </citation>
    <scope>NUCLEOTIDE SEQUENCE</scope>
    <source>
        <strain evidence="1">DQS-5</strain>
    </source>
</reference>
<dbReference type="Proteomes" id="UP001172778">
    <property type="component" value="Unassembled WGS sequence"/>
</dbReference>
<organism evidence="1 2">
    <name type="scientific">Parachitinimonas caeni</name>
    <dbReference type="NCBI Taxonomy" id="3031301"/>
    <lineage>
        <taxon>Bacteria</taxon>
        <taxon>Pseudomonadati</taxon>
        <taxon>Pseudomonadota</taxon>
        <taxon>Betaproteobacteria</taxon>
        <taxon>Neisseriales</taxon>
        <taxon>Chitinibacteraceae</taxon>
        <taxon>Parachitinimonas</taxon>
    </lineage>
</organism>
<dbReference type="EMBL" id="JARRAF010000010">
    <property type="protein sequence ID" value="MDK2124461.1"/>
    <property type="molecule type" value="Genomic_DNA"/>
</dbReference>
<evidence type="ECO:0000313" key="1">
    <source>
        <dbReference type="EMBL" id="MDK2124461.1"/>
    </source>
</evidence>
<proteinExistence type="predicted"/>
<accession>A0ABT7DWL9</accession>
<sequence length="105" mass="11615">MSTAIYSASALARMAERLPKVWSGLAVSRLAQLNTVLRQVRQAGCCVRETQLNTRLDGQCSRIVIDHATAELHRQCRQAGTCPTGHGREYRLELGGVEIVWRVPA</sequence>